<protein>
    <recommendedName>
        <fullName evidence="1">site-specific DNA-methyltransferase (adenine-specific)</fullName>
        <ecNumber evidence="1">2.1.1.72</ecNumber>
    </recommendedName>
</protein>
<dbReference type="Pfam" id="PF07669">
    <property type="entry name" value="Eco57I"/>
    <property type="match status" value="1"/>
</dbReference>
<evidence type="ECO:0000256" key="3">
    <source>
        <dbReference type="ARBA" id="ARBA00022679"/>
    </source>
</evidence>
<dbReference type="RefSeq" id="WP_146246728.1">
    <property type="nucleotide sequence ID" value="NZ_BONA01000092.1"/>
</dbReference>
<dbReference type="OrthoDB" id="4280289at2"/>
<dbReference type="InterPro" id="IPR046820">
    <property type="entry name" value="MmeI_TRD"/>
</dbReference>
<evidence type="ECO:0000313" key="10">
    <source>
        <dbReference type="Proteomes" id="UP000245697"/>
    </source>
</evidence>
<dbReference type="GO" id="GO:0032259">
    <property type="term" value="P:methylation"/>
    <property type="evidence" value="ECO:0007669"/>
    <property type="project" value="UniProtKB-KW"/>
</dbReference>
<dbReference type="Proteomes" id="UP000245697">
    <property type="component" value="Unassembled WGS sequence"/>
</dbReference>
<feature type="compositionally biased region" description="Polar residues" evidence="6">
    <location>
        <begin position="1207"/>
        <end position="1217"/>
    </location>
</feature>
<dbReference type="EMBL" id="QGGR01000036">
    <property type="protein sequence ID" value="PWK30810.1"/>
    <property type="molecule type" value="Genomic_DNA"/>
</dbReference>
<name>A0A316EGI1_9ACTN</name>
<evidence type="ECO:0000256" key="4">
    <source>
        <dbReference type="ARBA" id="ARBA00022691"/>
    </source>
</evidence>
<evidence type="ECO:0000256" key="1">
    <source>
        <dbReference type="ARBA" id="ARBA00011900"/>
    </source>
</evidence>
<keyword evidence="10" id="KW-1185">Reference proteome</keyword>
<dbReference type="PRINTS" id="PR00507">
    <property type="entry name" value="N12N6MTFRASE"/>
</dbReference>
<comment type="caution">
    <text evidence="9">The sequence shown here is derived from an EMBL/GenBank/DDBJ whole genome shotgun (WGS) entry which is preliminary data.</text>
</comment>
<evidence type="ECO:0000259" key="7">
    <source>
        <dbReference type="Pfam" id="PF07669"/>
    </source>
</evidence>
<dbReference type="PANTHER" id="PTHR33841:SF1">
    <property type="entry name" value="DNA METHYLTRANSFERASE A"/>
    <property type="match status" value="1"/>
</dbReference>
<gene>
    <name evidence="9" type="ORF">BC793_13632</name>
</gene>
<feature type="domain" description="MmeI-like target recognition" evidence="8">
    <location>
        <begin position="887"/>
        <end position="1077"/>
    </location>
</feature>
<comment type="catalytic activity">
    <reaction evidence="5">
        <text>a 2'-deoxyadenosine in DNA + S-adenosyl-L-methionine = an N(6)-methyl-2'-deoxyadenosine in DNA + S-adenosyl-L-homocysteine + H(+)</text>
        <dbReference type="Rhea" id="RHEA:15197"/>
        <dbReference type="Rhea" id="RHEA-COMP:12418"/>
        <dbReference type="Rhea" id="RHEA-COMP:12419"/>
        <dbReference type="ChEBI" id="CHEBI:15378"/>
        <dbReference type="ChEBI" id="CHEBI:57856"/>
        <dbReference type="ChEBI" id="CHEBI:59789"/>
        <dbReference type="ChEBI" id="CHEBI:90615"/>
        <dbReference type="ChEBI" id="CHEBI:90616"/>
        <dbReference type="EC" id="2.1.1.72"/>
    </reaction>
</comment>
<dbReference type="EC" id="2.1.1.72" evidence="1"/>
<sequence length="1230" mass="134855">MHVYRRNLGTPLTSARGNQPALSEQAAALCRDAGTPLALLTDGRLWVLVHASGDAPGYATFDADLWLEEQSLLRAFATLLAAPRVLAPPVGVDDRPSTSLAGLFARSADALTQVTNTLGAQVRQAVELFVAELARLDREAGGALLRDVSEREIYRGSLTVLMRLVFLLYAEEQKLLPVADPLYAQAYAASTLYDELGAVRALHGDEVTDRRTAAWPRLLALFAAVHGGCEHPDLWIPAYGGSLLNPGRFPWLTDAAVTDRVVYQILDALLILRHRGRAAERLSYSSLDVEQIGHVYEGLLEFSCIKVDAPHVGLIGNKEPEVSLNDLESAAGRGDDAFRAWLIERCGLTARQLSKALAATPSQPQLAALHAACDNDADLSARIRPHWGLLRTDLRDAPTVFPAGSVLFTQVGDRRATGTHYTPKALAEEVVQHTLAPLLFAREAAGVSRAKSAAEILKLKVLDPAMGSGAFLVSACRYLADVLVRAWERDGIPVEAAALAGAEGNRDDLLLAAQRMVAARCLYGVDRDDMAVELAKLSLWLITLAKDKPFGFLDHALRCGDSLVGLTSAEQLAAFHLDPMQGRWLNNRAFAPVSERLHELLGEITELRESIESSVVEDARDAADKANRLAQAQTIGRGLRLAADAVVGAALSVSVGGQHRPRGPEDHGENLEDRLTRIGDDVYTVLSDAADPALEQRVRATVNEWLRGGRPESIRPLHWPLEFPEVVNRGGFDAIVGNPPFSGGTMISGRLGKDLLTYIQQVIAEGRTAGGRADLCAYFLLRNLAVSSGRVGMIATNTIAQGDTKEVGLDRAAALGWQVYRATKSQRWPGKASLEVSLIWIGHKDRGERSNLDGQDVFEITPSLLPRSRVAGNPKRLKENFKLSFKGVEPGSMGYVVSEEEASALIAKDSRNGDVLYPYINADDLNSRRDGYGSRWIINFHDWPIEKARTYSDVFAIAEERVKPDCQQKNPQSYAGLMDRWWIYWRRRSDLLKAISGMDRVIAIARHSRVGLPLLVPADQVLSEALVVFAKNDTADLALLSSNMHFIWWTTKGESSLRTDARYTPSDGFETFAQPDLTPRMNTVGRELDTYRRSVMLGRDLGLTKLYNLVHDEGTTSADVRRLREIHGEIDEAVTEAYGWSDLVLGHGFHDTRQGRRFTIDPAVQVEVLDRLLELNHQRHAEELAAGRTAVRAVKPKNSPPVRRNPSAKSAPTTTTVFDDGLFPMPDALF</sequence>
<proteinExistence type="predicted"/>
<organism evidence="9 10">
    <name type="scientific">Actinoplanes xinjiangensis</name>
    <dbReference type="NCBI Taxonomy" id="512350"/>
    <lineage>
        <taxon>Bacteria</taxon>
        <taxon>Bacillati</taxon>
        <taxon>Actinomycetota</taxon>
        <taxon>Actinomycetes</taxon>
        <taxon>Micromonosporales</taxon>
        <taxon>Micromonosporaceae</taxon>
        <taxon>Actinoplanes</taxon>
    </lineage>
</organism>
<dbReference type="InterPro" id="IPR002052">
    <property type="entry name" value="DNA_methylase_N6_adenine_CS"/>
</dbReference>
<dbReference type="SUPFAM" id="SSF53335">
    <property type="entry name" value="S-adenosyl-L-methionine-dependent methyltransferases"/>
    <property type="match status" value="1"/>
</dbReference>
<keyword evidence="4" id="KW-0949">S-adenosyl-L-methionine</keyword>
<dbReference type="PROSITE" id="PS00092">
    <property type="entry name" value="N6_MTASE"/>
    <property type="match status" value="1"/>
</dbReference>
<dbReference type="AlphaFoldDB" id="A0A316EGI1"/>
<dbReference type="PANTHER" id="PTHR33841">
    <property type="entry name" value="DNA METHYLTRANSFERASE YEEA-RELATED"/>
    <property type="match status" value="1"/>
</dbReference>
<evidence type="ECO:0000259" key="8">
    <source>
        <dbReference type="Pfam" id="PF20466"/>
    </source>
</evidence>
<evidence type="ECO:0000256" key="2">
    <source>
        <dbReference type="ARBA" id="ARBA00022603"/>
    </source>
</evidence>
<dbReference type="Gene3D" id="3.40.50.150">
    <property type="entry name" value="Vaccinia Virus protein VP39"/>
    <property type="match status" value="2"/>
</dbReference>
<dbReference type="GO" id="GO:0003676">
    <property type="term" value="F:nucleic acid binding"/>
    <property type="evidence" value="ECO:0007669"/>
    <property type="project" value="InterPro"/>
</dbReference>
<keyword evidence="2" id="KW-0489">Methyltransferase</keyword>
<accession>A0A316EGI1</accession>
<dbReference type="Pfam" id="PF20466">
    <property type="entry name" value="MmeI_TRD"/>
    <property type="match status" value="1"/>
</dbReference>
<dbReference type="GO" id="GO:0006304">
    <property type="term" value="P:DNA modification"/>
    <property type="evidence" value="ECO:0007669"/>
    <property type="project" value="InterPro"/>
</dbReference>
<dbReference type="InterPro" id="IPR029063">
    <property type="entry name" value="SAM-dependent_MTases_sf"/>
</dbReference>
<dbReference type="InterPro" id="IPR011639">
    <property type="entry name" value="MethylTrfase_TaqI-like_dom"/>
</dbReference>
<dbReference type="GO" id="GO:0009007">
    <property type="term" value="F:site-specific DNA-methyltransferase (adenine-specific) activity"/>
    <property type="evidence" value="ECO:0007669"/>
    <property type="project" value="UniProtKB-EC"/>
</dbReference>
<feature type="region of interest" description="Disordered" evidence="6">
    <location>
        <begin position="1196"/>
        <end position="1217"/>
    </location>
</feature>
<dbReference type="InterPro" id="IPR050953">
    <property type="entry name" value="N4_N6_ade-DNA_methylase"/>
</dbReference>
<evidence type="ECO:0000313" key="9">
    <source>
        <dbReference type="EMBL" id="PWK30810.1"/>
    </source>
</evidence>
<evidence type="ECO:0000256" key="6">
    <source>
        <dbReference type="SAM" id="MobiDB-lite"/>
    </source>
</evidence>
<reference evidence="9 10" key="1">
    <citation type="submission" date="2018-05" db="EMBL/GenBank/DDBJ databases">
        <title>Genomic Encyclopedia of Archaeal and Bacterial Type Strains, Phase II (KMG-II): from individual species to whole genera.</title>
        <authorList>
            <person name="Goeker M."/>
        </authorList>
    </citation>
    <scope>NUCLEOTIDE SEQUENCE [LARGE SCALE GENOMIC DNA]</scope>
    <source>
        <strain evidence="9 10">DSM 45184</strain>
    </source>
</reference>
<evidence type="ECO:0000256" key="5">
    <source>
        <dbReference type="ARBA" id="ARBA00047942"/>
    </source>
</evidence>
<keyword evidence="3" id="KW-0808">Transferase</keyword>
<feature type="domain" description="Type II methyltransferase M.TaqI-like" evidence="7">
    <location>
        <begin position="521"/>
        <end position="801"/>
    </location>
</feature>